<dbReference type="EMBL" id="FOWW01000008">
    <property type="protein sequence ID" value="SFQ48538.1"/>
    <property type="molecule type" value="Genomic_DNA"/>
</dbReference>
<dbReference type="SUPFAM" id="SSF89232">
    <property type="entry name" value="Hypothetical protein TM1070"/>
    <property type="match status" value="1"/>
</dbReference>
<organism evidence="2 3">
    <name type="scientific">Amycolatopsis arida</name>
    <dbReference type="NCBI Taxonomy" id="587909"/>
    <lineage>
        <taxon>Bacteria</taxon>
        <taxon>Bacillati</taxon>
        <taxon>Actinomycetota</taxon>
        <taxon>Actinomycetes</taxon>
        <taxon>Pseudonocardiales</taxon>
        <taxon>Pseudonocardiaceae</taxon>
        <taxon>Amycolatopsis</taxon>
    </lineage>
</organism>
<dbReference type="PIRSF" id="PIRSF008711">
    <property type="entry name" value="UCP008711"/>
    <property type="match status" value="1"/>
</dbReference>
<proteinExistence type="predicted"/>
<dbReference type="AlphaFoldDB" id="A0A1I5YWA3"/>
<dbReference type="Gene3D" id="2.60.290.11">
    <property type="entry name" value="TM1070-like"/>
    <property type="match status" value="1"/>
</dbReference>
<protein>
    <recommendedName>
        <fullName evidence="4">Sensory rhodopsin transducer</fullName>
    </recommendedName>
</protein>
<evidence type="ECO:0000313" key="2">
    <source>
        <dbReference type="EMBL" id="SFQ48538.1"/>
    </source>
</evidence>
<dbReference type="STRING" id="587909.SAMN05421810_10825"/>
<name>A0A1I5YWA3_9PSEU</name>
<evidence type="ECO:0008006" key="4">
    <source>
        <dbReference type="Google" id="ProtNLM"/>
    </source>
</evidence>
<dbReference type="Pfam" id="PF07100">
    <property type="entry name" value="ASRT"/>
    <property type="match status" value="1"/>
</dbReference>
<dbReference type="InterPro" id="IPR036698">
    <property type="entry name" value="TM1070-like_sf"/>
</dbReference>
<sequence length="118" mass="13094">MWVVPEGYLPPEEDSAHSSRELVSHEAACVLNTGDRAAHLELTLYFTDREPVGPYRVTVPARRTTHLRFNELSDPERVPRGTDYASVLVSDVPVVVQHTRLDSRDPAVALLSTVAYPG</sequence>
<dbReference type="InterPro" id="IPR009794">
    <property type="entry name" value="ASRT"/>
</dbReference>
<evidence type="ECO:0000256" key="1">
    <source>
        <dbReference type="SAM" id="MobiDB-lite"/>
    </source>
</evidence>
<reference evidence="3" key="1">
    <citation type="submission" date="2016-10" db="EMBL/GenBank/DDBJ databases">
        <authorList>
            <person name="Varghese N."/>
            <person name="Submissions S."/>
        </authorList>
    </citation>
    <scope>NUCLEOTIDE SEQUENCE [LARGE SCALE GENOMIC DNA]</scope>
    <source>
        <strain evidence="3">CGMCC 4.5579</strain>
    </source>
</reference>
<feature type="region of interest" description="Disordered" evidence="1">
    <location>
        <begin position="1"/>
        <end position="20"/>
    </location>
</feature>
<keyword evidence="3" id="KW-1185">Reference proteome</keyword>
<evidence type="ECO:0000313" key="3">
    <source>
        <dbReference type="Proteomes" id="UP000198727"/>
    </source>
</evidence>
<accession>A0A1I5YWA3</accession>
<gene>
    <name evidence="2" type="ORF">SAMN05421810_10825</name>
</gene>
<dbReference type="Proteomes" id="UP000198727">
    <property type="component" value="Unassembled WGS sequence"/>
</dbReference>